<evidence type="ECO:0000313" key="4">
    <source>
        <dbReference type="Proteomes" id="UP000799302"/>
    </source>
</evidence>
<reference evidence="3" key="1">
    <citation type="journal article" date="2020" name="Stud. Mycol.">
        <title>101 Dothideomycetes genomes: a test case for predicting lifestyles and emergence of pathogens.</title>
        <authorList>
            <person name="Haridas S."/>
            <person name="Albert R."/>
            <person name="Binder M."/>
            <person name="Bloem J."/>
            <person name="Labutti K."/>
            <person name="Salamov A."/>
            <person name="Andreopoulos B."/>
            <person name="Baker S."/>
            <person name="Barry K."/>
            <person name="Bills G."/>
            <person name="Bluhm B."/>
            <person name="Cannon C."/>
            <person name="Castanera R."/>
            <person name="Culley D."/>
            <person name="Daum C."/>
            <person name="Ezra D."/>
            <person name="Gonzalez J."/>
            <person name="Henrissat B."/>
            <person name="Kuo A."/>
            <person name="Liang C."/>
            <person name="Lipzen A."/>
            <person name="Lutzoni F."/>
            <person name="Magnuson J."/>
            <person name="Mondo S."/>
            <person name="Nolan M."/>
            <person name="Ohm R."/>
            <person name="Pangilinan J."/>
            <person name="Park H.-J."/>
            <person name="Ramirez L."/>
            <person name="Alfaro M."/>
            <person name="Sun H."/>
            <person name="Tritt A."/>
            <person name="Yoshinaga Y."/>
            <person name="Zwiers L.-H."/>
            <person name="Turgeon B."/>
            <person name="Goodwin S."/>
            <person name="Spatafora J."/>
            <person name="Crous P."/>
            <person name="Grigoriev I."/>
        </authorList>
    </citation>
    <scope>NUCLEOTIDE SEQUENCE</scope>
    <source>
        <strain evidence="3">CBS 115976</strain>
    </source>
</reference>
<evidence type="ECO:0000313" key="3">
    <source>
        <dbReference type="EMBL" id="KAF2665406.1"/>
    </source>
</evidence>
<dbReference type="AlphaFoldDB" id="A0A6A6U177"/>
<accession>A0A6A6U177</accession>
<feature type="transmembrane region" description="Helical" evidence="2">
    <location>
        <begin position="31"/>
        <end position="50"/>
    </location>
</feature>
<keyword evidence="4" id="KW-1185">Reference proteome</keyword>
<name>A0A6A6U177_9PEZI</name>
<organism evidence="3 4">
    <name type="scientific">Microthyrium microscopicum</name>
    <dbReference type="NCBI Taxonomy" id="703497"/>
    <lineage>
        <taxon>Eukaryota</taxon>
        <taxon>Fungi</taxon>
        <taxon>Dikarya</taxon>
        <taxon>Ascomycota</taxon>
        <taxon>Pezizomycotina</taxon>
        <taxon>Dothideomycetes</taxon>
        <taxon>Dothideomycetes incertae sedis</taxon>
        <taxon>Microthyriales</taxon>
        <taxon>Microthyriaceae</taxon>
        <taxon>Microthyrium</taxon>
    </lineage>
</organism>
<evidence type="ECO:0000256" key="1">
    <source>
        <dbReference type="SAM" id="MobiDB-lite"/>
    </source>
</evidence>
<keyword evidence="2" id="KW-0812">Transmembrane</keyword>
<keyword evidence="2" id="KW-1133">Transmembrane helix</keyword>
<protein>
    <submittedName>
        <fullName evidence="3">Uncharacterized protein</fullName>
    </submittedName>
</protein>
<dbReference type="OrthoDB" id="5304367at2759"/>
<gene>
    <name evidence="3" type="ORF">BT63DRAFT_458982</name>
</gene>
<evidence type="ECO:0000256" key="2">
    <source>
        <dbReference type="SAM" id="Phobius"/>
    </source>
</evidence>
<sequence length="104" mass="11259">MGARLSRPPGVDGMSEAPITGSRPRAKPFNARLLGAPIAAFSMACILFAYTRTSIHAAKLHVEKRREEGGGQIDWGLENKRNHGQVDSISDATVVKEAVFGERK</sequence>
<keyword evidence="2" id="KW-0472">Membrane</keyword>
<dbReference type="EMBL" id="MU004240">
    <property type="protein sequence ID" value="KAF2665406.1"/>
    <property type="molecule type" value="Genomic_DNA"/>
</dbReference>
<proteinExistence type="predicted"/>
<feature type="region of interest" description="Disordered" evidence="1">
    <location>
        <begin position="1"/>
        <end position="26"/>
    </location>
</feature>
<dbReference type="Proteomes" id="UP000799302">
    <property type="component" value="Unassembled WGS sequence"/>
</dbReference>